<protein>
    <recommendedName>
        <fullName evidence="7">Exostosin GT47 domain-containing protein</fullName>
    </recommendedName>
</protein>
<evidence type="ECO:0000256" key="4">
    <source>
        <dbReference type="ARBA" id="ARBA00022968"/>
    </source>
</evidence>
<dbReference type="PANTHER" id="PTHR11062:SF322">
    <property type="entry name" value="OS03G0144300 PROTEIN"/>
    <property type="match status" value="1"/>
</dbReference>
<gene>
    <name evidence="8" type="ORF">QYE76_070840</name>
</gene>
<dbReference type="InterPro" id="IPR040911">
    <property type="entry name" value="Exostosin_GT47"/>
</dbReference>
<keyword evidence="6" id="KW-0472">Membrane</keyword>
<keyword evidence="5" id="KW-0333">Golgi apparatus</keyword>
<sequence>MKEAPVDQKTATAAPPLRFMVVLVAVGWISFLYYQFSVLAGYGQAPLVAGGRSDSADPCRGRYIYVHDLPSRFNADILRDCRKTKDHWPDMCGFVSNAGLGHPLADPIDKVFTGQNGWYGTHQFALDTIFHNRMKQYACLTNQSSVADAVFVPFYAGFDFVRYHWGYDNTTKDAASVDLTQWLMRRPEWRRAGGRDHFLVAGRTGWDFRRSTNINPNWGTDLLVMPGGREMSVLVVESSLVHEREYSVPYPTYFHPRSDAEVLRWQDRVRGLERRWLMAFVGAPRPDNPKNIREKIIKQCTAAPGACAQLGCAFGSSQCHSPYKIMRLFQTATFCLQPPGDSYTRRSVFDSMVAGCIPVFFHPVSAYLQYKWYLPEDHAKYSVFITEEDVRTGNVSIEGVLRQILPETVERMREEVIRLIPTMLYADPRSKLETVKDAFDIAVDGIIGKVAAARRNAAGALTQSAQKDVASRPQSGKGLMKAASADQKTAASASAVPPLRLIVVLVLVVWISVLYYLTVMADGGAAQLVAAGRSADPCRGRYIYVHDLPPRFNSDILRDCRKTNDHWPDMCDFVSNAGLGRPLADPLGSVFTGENGWYGTHQFALDAIFHNRMKQYECLTNHSAVADAVFVPFYAGFDFVRYHWGYENITRDAASVDLAQWLMRQPEWKRAGGRDHFLVAGRTAWDFRRSNNVSPNWGTDLLVMPGGREMSVLLLECSLVHEREYSVPYPTYFHPRSDAEVRRWQDRVRGAERRWLMAFVGAPRPDSPMNIRDKIIAQCEAAPGDCTQLGCAFGSSQCHSPDKIMRLFQKATFCLQPPGDSYTRRSVFDSMVAGCIPVFFNRVSAHLQYKWYLPEDHDKYSVFVREEDVRARNVSIRAVLRAIPPETVERMREEVIGMIPTLLYADPRSRLESVRDAFDVAVEGIIGKVAAARASASRSHNHDSWTW</sequence>
<comment type="similarity">
    <text evidence="2">Belongs to the glycosyltransferase 47 family.</text>
</comment>
<reference evidence="8" key="1">
    <citation type="submission" date="2023-07" db="EMBL/GenBank/DDBJ databases">
        <title>A chromosome-level genome assembly of Lolium multiflorum.</title>
        <authorList>
            <person name="Chen Y."/>
            <person name="Copetti D."/>
            <person name="Kolliker R."/>
            <person name="Studer B."/>
        </authorList>
    </citation>
    <scope>NUCLEOTIDE SEQUENCE</scope>
    <source>
        <strain evidence="8">02402/16</strain>
        <tissue evidence="8">Leaf</tissue>
    </source>
</reference>
<evidence type="ECO:0000313" key="9">
    <source>
        <dbReference type="Proteomes" id="UP001231189"/>
    </source>
</evidence>
<dbReference type="InterPro" id="IPR004263">
    <property type="entry name" value="Exostosin"/>
</dbReference>
<accession>A0AAD8SIN6</accession>
<dbReference type="Proteomes" id="UP001231189">
    <property type="component" value="Unassembled WGS sequence"/>
</dbReference>
<dbReference type="EMBL" id="JAUUTY010000004">
    <property type="protein sequence ID" value="KAK1653035.1"/>
    <property type="molecule type" value="Genomic_DNA"/>
</dbReference>
<feature type="transmembrane region" description="Helical" evidence="6">
    <location>
        <begin position="17"/>
        <end position="34"/>
    </location>
</feature>
<organism evidence="8 9">
    <name type="scientific">Lolium multiflorum</name>
    <name type="common">Italian ryegrass</name>
    <name type="synonym">Lolium perenne subsp. multiflorum</name>
    <dbReference type="NCBI Taxonomy" id="4521"/>
    <lineage>
        <taxon>Eukaryota</taxon>
        <taxon>Viridiplantae</taxon>
        <taxon>Streptophyta</taxon>
        <taxon>Embryophyta</taxon>
        <taxon>Tracheophyta</taxon>
        <taxon>Spermatophyta</taxon>
        <taxon>Magnoliopsida</taxon>
        <taxon>Liliopsida</taxon>
        <taxon>Poales</taxon>
        <taxon>Poaceae</taxon>
        <taxon>BOP clade</taxon>
        <taxon>Pooideae</taxon>
        <taxon>Poodae</taxon>
        <taxon>Poeae</taxon>
        <taxon>Poeae Chloroplast Group 2 (Poeae type)</taxon>
        <taxon>Loliodinae</taxon>
        <taxon>Loliinae</taxon>
        <taxon>Lolium</taxon>
    </lineage>
</organism>
<dbReference type="AlphaFoldDB" id="A0AAD8SIN6"/>
<dbReference type="PANTHER" id="PTHR11062">
    <property type="entry name" value="EXOSTOSIN HEPARAN SULFATE GLYCOSYLTRANSFERASE -RELATED"/>
    <property type="match status" value="1"/>
</dbReference>
<keyword evidence="3" id="KW-0328">Glycosyltransferase</keyword>
<evidence type="ECO:0000256" key="3">
    <source>
        <dbReference type="ARBA" id="ARBA00022676"/>
    </source>
</evidence>
<dbReference type="GO" id="GO:0016757">
    <property type="term" value="F:glycosyltransferase activity"/>
    <property type="evidence" value="ECO:0007669"/>
    <property type="project" value="UniProtKB-KW"/>
</dbReference>
<evidence type="ECO:0000256" key="5">
    <source>
        <dbReference type="ARBA" id="ARBA00023034"/>
    </source>
</evidence>
<name>A0AAD8SIN6_LOLMU</name>
<keyword evidence="4" id="KW-0735">Signal-anchor</keyword>
<dbReference type="Pfam" id="PF03016">
    <property type="entry name" value="Exostosin_GT47"/>
    <property type="match status" value="2"/>
</dbReference>
<evidence type="ECO:0000256" key="6">
    <source>
        <dbReference type="SAM" id="Phobius"/>
    </source>
</evidence>
<comment type="subcellular location">
    <subcellularLocation>
        <location evidence="1">Golgi apparatus membrane</location>
        <topology evidence="1">Single-pass type II membrane protein</topology>
    </subcellularLocation>
</comment>
<feature type="domain" description="Exostosin GT47" evidence="7">
    <location>
        <begin position="59"/>
        <end position="398"/>
    </location>
</feature>
<keyword evidence="9" id="KW-1185">Reference proteome</keyword>
<keyword evidence="3" id="KW-0808">Transferase</keyword>
<evidence type="ECO:0000256" key="1">
    <source>
        <dbReference type="ARBA" id="ARBA00004323"/>
    </source>
</evidence>
<evidence type="ECO:0000313" key="8">
    <source>
        <dbReference type="EMBL" id="KAK1653035.1"/>
    </source>
</evidence>
<evidence type="ECO:0000256" key="2">
    <source>
        <dbReference type="ARBA" id="ARBA00010271"/>
    </source>
</evidence>
<keyword evidence="6" id="KW-1133">Transmembrane helix</keyword>
<comment type="caution">
    <text evidence="8">The sequence shown here is derived from an EMBL/GenBank/DDBJ whole genome shotgun (WGS) entry which is preliminary data.</text>
</comment>
<feature type="domain" description="Exostosin GT47" evidence="7">
    <location>
        <begin position="538"/>
        <end position="877"/>
    </location>
</feature>
<evidence type="ECO:0000259" key="7">
    <source>
        <dbReference type="Pfam" id="PF03016"/>
    </source>
</evidence>
<dbReference type="GO" id="GO:0000139">
    <property type="term" value="C:Golgi membrane"/>
    <property type="evidence" value="ECO:0007669"/>
    <property type="project" value="UniProtKB-SubCell"/>
</dbReference>
<keyword evidence="6" id="KW-0812">Transmembrane</keyword>
<proteinExistence type="inferred from homology"/>